<feature type="non-terminal residue" evidence="2">
    <location>
        <position position="69"/>
    </location>
</feature>
<evidence type="ECO:0000313" key="2">
    <source>
        <dbReference type="EMBL" id="GMR42106.1"/>
    </source>
</evidence>
<feature type="non-terminal residue" evidence="2">
    <location>
        <position position="1"/>
    </location>
</feature>
<dbReference type="AlphaFoldDB" id="A0AAN4ZJT1"/>
<keyword evidence="3" id="KW-1185">Reference proteome</keyword>
<sequence length="69" mass="7218">TSCFSIPSKAMIRASCLFVTLILASAHPISSTSVFHSSNTSPECHSKKSRSILSISSTITSASPGFVQS</sequence>
<accession>A0AAN4ZJT1</accession>
<reference evidence="3" key="1">
    <citation type="submission" date="2022-10" db="EMBL/GenBank/DDBJ databases">
        <title>Genome assembly of Pristionchus species.</title>
        <authorList>
            <person name="Yoshida K."/>
            <person name="Sommer R.J."/>
        </authorList>
    </citation>
    <scope>NUCLEOTIDE SEQUENCE [LARGE SCALE GENOMIC DNA]</scope>
    <source>
        <strain evidence="3">RS5460</strain>
    </source>
</reference>
<feature type="chain" id="PRO_5042895770" evidence="1">
    <location>
        <begin position="27"/>
        <end position="69"/>
    </location>
</feature>
<organism evidence="2 3">
    <name type="scientific">Pristionchus mayeri</name>
    <dbReference type="NCBI Taxonomy" id="1317129"/>
    <lineage>
        <taxon>Eukaryota</taxon>
        <taxon>Metazoa</taxon>
        <taxon>Ecdysozoa</taxon>
        <taxon>Nematoda</taxon>
        <taxon>Chromadorea</taxon>
        <taxon>Rhabditida</taxon>
        <taxon>Rhabditina</taxon>
        <taxon>Diplogasteromorpha</taxon>
        <taxon>Diplogasteroidea</taxon>
        <taxon>Neodiplogasteridae</taxon>
        <taxon>Pristionchus</taxon>
    </lineage>
</organism>
<evidence type="ECO:0000313" key="3">
    <source>
        <dbReference type="Proteomes" id="UP001328107"/>
    </source>
</evidence>
<evidence type="ECO:0000256" key="1">
    <source>
        <dbReference type="SAM" id="SignalP"/>
    </source>
</evidence>
<feature type="signal peptide" evidence="1">
    <location>
        <begin position="1"/>
        <end position="26"/>
    </location>
</feature>
<dbReference type="EMBL" id="BTRK01000003">
    <property type="protein sequence ID" value="GMR42106.1"/>
    <property type="molecule type" value="Genomic_DNA"/>
</dbReference>
<protein>
    <submittedName>
        <fullName evidence="2">Uncharacterized protein</fullName>
    </submittedName>
</protein>
<proteinExistence type="predicted"/>
<comment type="caution">
    <text evidence="2">The sequence shown here is derived from an EMBL/GenBank/DDBJ whole genome shotgun (WGS) entry which is preliminary data.</text>
</comment>
<dbReference type="Proteomes" id="UP001328107">
    <property type="component" value="Unassembled WGS sequence"/>
</dbReference>
<name>A0AAN4ZJT1_9BILA</name>
<gene>
    <name evidence="2" type="ORF">PMAYCL1PPCAC_12301</name>
</gene>
<keyword evidence="1" id="KW-0732">Signal</keyword>